<name>A0A7S3GF43_9EUKA</name>
<proteinExistence type="predicted"/>
<sequence>MNSPPLPPISPLLSSPPVWNSQAEVRPHQFEYRQEWFGTIMHLHSRTHSLPYLLASKQEEQSSKSSRAHDRAHFKVGQFTPFRHFGISCVCSRVCLHVHNSIKAVQYRRKHMRICVSDACYLLFRKIVRMAFKVRYFYHFVLSVCLCPGQHSR</sequence>
<dbReference type="AlphaFoldDB" id="A0A7S3GF43"/>
<reference evidence="1" key="1">
    <citation type="submission" date="2021-01" db="EMBL/GenBank/DDBJ databases">
        <authorList>
            <person name="Corre E."/>
            <person name="Pelletier E."/>
            <person name="Niang G."/>
            <person name="Scheremetjew M."/>
            <person name="Finn R."/>
            <person name="Kale V."/>
            <person name="Holt S."/>
            <person name="Cochrane G."/>
            <person name="Meng A."/>
            <person name="Brown T."/>
            <person name="Cohen L."/>
        </authorList>
    </citation>
    <scope>NUCLEOTIDE SEQUENCE</scope>
    <source>
        <strain evidence="1">NIES-2562</strain>
    </source>
</reference>
<evidence type="ECO:0000313" key="1">
    <source>
        <dbReference type="EMBL" id="CAE0264371.1"/>
    </source>
</evidence>
<dbReference type="EMBL" id="HBIB01040911">
    <property type="protein sequence ID" value="CAE0264371.1"/>
    <property type="molecule type" value="Transcribed_RNA"/>
</dbReference>
<organism evidence="1">
    <name type="scientific">Palpitomonas bilix</name>
    <dbReference type="NCBI Taxonomy" id="652834"/>
    <lineage>
        <taxon>Eukaryota</taxon>
        <taxon>Eukaryota incertae sedis</taxon>
    </lineage>
</organism>
<protein>
    <submittedName>
        <fullName evidence="1">Uncharacterized protein</fullName>
    </submittedName>
</protein>
<gene>
    <name evidence="1" type="ORF">PBIL07802_LOCUS26675</name>
</gene>
<accession>A0A7S3GF43</accession>